<dbReference type="EMBL" id="BGZK01001224">
    <property type="protein sequence ID" value="GBP74835.1"/>
    <property type="molecule type" value="Genomic_DNA"/>
</dbReference>
<feature type="compositionally biased region" description="Polar residues" evidence="1">
    <location>
        <begin position="41"/>
        <end position="50"/>
    </location>
</feature>
<keyword evidence="3" id="KW-1185">Reference proteome</keyword>
<dbReference type="Proteomes" id="UP000299102">
    <property type="component" value="Unassembled WGS sequence"/>
</dbReference>
<proteinExistence type="predicted"/>
<feature type="region of interest" description="Disordered" evidence="1">
    <location>
        <begin position="38"/>
        <end position="60"/>
    </location>
</feature>
<comment type="caution">
    <text evidence="2">The sequence shown here is derived from an EMBL/GenBank/DDBJ whole genome shotgun (WGS) entry which is preliminary data.</text>
</comment>
<name>A0A4C1YKH2_EUMVA</name>
<sequence>MDEGPIITNVNRSPPVHRQSEIPDVRNMRGKFSNEIDKRVASSSARTTIRGSGDKAPGPGIRFAEGAKTLRKLYKGNICFRGRSLRAALNSLRLSLRVIKEKMVTTAHGATSALEEIGHLMEGVGADERERGKWASGTLTHLTSLL</sequence>
<protein>
    <submittedName>
        <fullName evidence="2">Uncharacterized protein</fullName>
    </submittedName>
</protein>
<reference evidence="2 3" key="1">
    <citation type="journal article" date="2019" name="Commun. Biol.">
        <title>The bagworm genome reveals a unique fibroin gene that provides high tensile strength.</title>
        <authorList>
            <person name="Kono N."/>
            <person name="Nakamura H."/>
            <person name="Ohtoshi R."/>
            <person name="Tomita M."/>
            <person name="Numata K."/>
            <person name="Arakawa K."/>
        </authorList>
    </citation>
    <scope>NUCLEOTIDE SEQUENCE [LARGE SCALE GENOMIC DNA]</scope>
</reference>
<evidence type="ECO:0000256" key="1">
    <source>
        <dbReference type="SAM" id="MobiDB-lite"/>
    </source>
</evidence>
<dbReference type="AlphaFoldDB" id="A0A4C1YKH2"/>
<accession>A0A4C1YKH2</accession>
<evidence type="ECO:0000313" key="3">
    <source>
        <dbReference type="Proteomes" id="UP000299102"/>
    </source>
</evidence>
<evidence type="ECO:0000313" key="2">
    <source>
        <dbReference type="EMBL" id="GBP74835.1"/>
    </source>
</evidence>
<gene>
    <name evidence="2" type="ORF">EVAR_55105_1</name>
</gene>
<organism evidence="2 3">
    <name type="scientific">Eumeta variegata</name>
    <name type="common">Bagworm moth</name>
    <name type="synonym">Eumeta japonica</name>
    <dbReference type="NCBI Taxonomy" id="151549"/>
    <lineage>
        <taxon>Eukaryota</taxon>
        <taxon>Metazoa</taxon>
        <taxon>Ecdysozoa</taxon>
        <taxon>Arthropoda</taxon>
        <taxon>Hexapoda</taxon>
        <taxon>Insecta</taxon>
        <taxon>Pterygota</taxon>
        <taxon>Neoptera</taxon>
        <taxon>Endopterygota</taxon>
        <taxon>Lepidoptera</taxon>
        <taxon>Glossata</taxon>
        <taxon>Ditrysia</taxon>
        <taxon>Tineoidea</taxon>
        <taxon>Psychidae</taxon>
        <taxon>Oiketicinae</taxon>
        <taxon>Eumeta</taxon>
    </lineage>
</organism>